<dbReference type="PROSITE" id="PS01071">
    <property type="entry name" value="GRPE"/>
    <property type="match status" value="1"/>
</dbReference>
<comment type="caution">
    <text evidence="8">The sequence shown here is derived from an EMBL/GenBank/DDBJ whole genome shotgun (WGS) entry which is preliminary data.</text>
</comment>
<dbReference type="InterPro" id="IPR013805">
    <property type="entry name" value="GrpE_CC"/>
</dbReference>
<evidence type="ECO:0000256" key="4">
    <source>
        <dbReference type="RuleBase" id="RU000639"/>
    </source>
</evidence>
<keyword evidence="2 3" id="KW-0143">Chaperone</keyword>
<feature type="region of interest" description="Disordered" evidence="7">
    <location>
        <begin position="1"/>
        <end position="115"/>
    </location>
</feature>
<evidence type="ECO:0000313" key="8">
    <source>
        <dbReference type="EMBL" id="GLJ68712.1"/>
    </source>
</evidence>
<accession>A0ABQ5SX09</accession>
<feature type="compositionally biased region" description="Acidic residues" evidence="7">
    <location>
        <begin position="88"/>
        <end position="115"/>
    </location>
</feature>
<evidence type="ECO:0000256" key="7">
    <source>
        <dbReference type="SAM" id="MobiDB-lite"/>
    </source>
</evidence>
<dbReference type="SUPFAM" id="SSF58014">
    <property type="entry name" value="Coiled-coil domain of nucleotide exchange factor GrpE"/>
    <property type="match status" value="1"/>
</dbReference>
<dbReference type="PANTHER" id="PTHR21237:SF23">
    <property type="entry name" value="GRPE PROTEIN HOMOLOG, MITOCHONDRIAL"/>
    <property type="match status" value="1"/>
</dbReference>
<gene>
    <name evidence="3" type="primary">grpE</name>
    <name evidence="8" type="ORF">GCM10017579_27480</name>
</gene>
<evidence type="ECO:0000256" key="5">
    <source>
        <dbReference type="RuleBase" id="RU004478"/>
    </source>
</evidence>
<protein>
    <recommendedName>
        <fullName evidence="3 4">Protein GrpE</fullName>
    </recommendedName>
    <alternativeName>
        <fullName evidence="3">HSP-70 cofactor</fullName>
    </alternativeName>
</protein>
<keyword evidence="9" id="KW-1185">Reference proteome</keyword>
<comment type="function">
    <text evidence="3 4">Participates actively in the response to hyperosmotic and heat shock by preventing the aggregation of stress-denatured proteins, in association with DnaK and GrpE. It is the nucleotide exchange factor for DnaK and may function as a thermosensor. Unfolded proteins bind initially to DnaJ; upon interaction with the DnaJ-bound protein, DnaK hydrolyzes its bound ATP, resulting in the formation of a stable complex. GrpE releases ADP from DnaK; ATP binding to DnaK triggers the release of the substrate protein, thus completing the reaction cycle. Several rounds of ATP-dependent interactions between DnaJ, DnaK and GrpE are required for fully efficient folding.</text>
</comment>
<dbReference type="Gene3D" id="2.30.22.10">
    <property type="entry name" value="Head domain of nucleotide exchange factor GrpE"/>
    <property type="match status" value="1"/>
</dbReference>
<dbReference type="RefSeq" id="WP_189118982.1">
    <property type="nucleotide sequence ID" value="NZ_BMRK01000009.1"/>
</dbReference>
<keyword evidence="3" id="KW-0963">Cytoplasm</keyword>
<feature type="compositionally biased region" description="Low complexity" evidence="7">
    <location>
        <begin position="42"/>
        <end position="59"/>
    </location>
</feature>
<evidence type="ECO:0000313" key="9">
    <source>
        <dbReference type="Proteomes" id="UP001142292"/>
    </source>
</evidence>
<dbReference type="Gene3D" id="3.90.20.20">
    <property type="match status" value="1"/>
</dbReference>
<dbReference type="EMBL" id="BSEL01000005">
    <property type="protein sequence ID" value="GLJ68712.1"/>
    <property type="molecule type" value="Genomic_DNA"/>
</dbReference>
<dbReference type="PANTHER" id="PTHR21237">
    <property type="entry name" value="GRPE PROTEIN"/>
    <property type="match status" value="1"/>
</dbReference>
<comment type="subcellular location">
    <subcellularLocation>
        <location evidence="3">Cytoplasm</location>
    </subcellularLocation>
</comment>
<name>A0ABQ5SX09_9ACTN</name>
<keyword evidence="3 4" id="KW-0346">Stress response</keyword>
<dbReference type="Proteomes" id="UP001142292">
    <property type="component" value="Unassembled WGS sequence"/>
</dbReference>
<feature type="compositionally biased region" description="Acidic residues" evidence="7">
    <location>
        <begin position="60"/>
        <end position="72"/>
    </location>
</feature>
<dbReference type="InterPro" id="IPR009012">
    <property type="entry name" value="GrpE_head"/>
</dbReference>
<dbReference type="CDD" id="cd00446">
    <property type="entry name" value="GrpE"/>
    <property type="match status" value="1"/>
</dbReference>
<keyword evidence="6" id="KW-0175">Coiled coil</keyword>
<feature type="compositionally biased region" description="Acidic residues" evidence="7">
    <location>
        <begin position="24"/>
        <end position="37"/>
    </location>
</feature>
<reference evidence="8" key="1">
    <citation type="journal article" date="2014" name="Int. J. Syst. Evol. Microbiol.">
        <title>Complete genome of a new Firmicutes species belonging to the dominant human colonic microbiota ('Ruminococcus bicirculans') reveals two chromosomes and a selective capacity to utilize plant glucans.</title>
        <authorList>
            <consortium name="NISC Comparative Sequencing Program"/>
            <person name="Wegmann U."/>
            <person name="Louis P."/>
            <person name="Goesmann A."/>
            <person name="Henrissat B."/>
            <person name="Duncan S.H."/>
            <person name="Flint H.J."/>
        </authorList>
    </citation>
    <scope>NUCLEOTIDE SEQUENCE</scope>
    <source>
        <strain evidence="8">VKM Ac-1246</strain>
    </source>
</reference>
<dbReference type="HAMAP" id="MF_01151">
    <property type="entry name" value="GrpE"/>
    <property type="match status" value="1"/>
</dbReference>
<reference evidence="8" key="2">
    <citation type="submission" date="2023-01" db="EMBL/GenBank/DDBJ databases">
        <authorList>
            <person name="Sun Q."/>
            <person name="Evtushenko L."/>
        </authorList>
    </citation>
    <scope>NUCLEOTIDE SEQUENCE</scope>
    <source>
        <strain evidence="8">VKM Ac-1246</strain>
    </source>
</reference>
<evidence type="ECO:0000256" key="2">
    <source>
        <dbReference type="ARBA" id="ARBA00023186"/>
    </source>
</evidence>
<dbReference type="SUPFAM" id="SSF51064">
    <property type="entry name" value="Head domain of nucleotide exchange factor GrpE"/>
    <property type="match status" value="1"/>
</dbReference>
<feature type="compositionally biased region" description="Basic and acidic residues" evidence="7">
    <location>
        <begin position="73"/>
        <end position="87"/>
    </location>
</feature>
<dbReference type="InterPro" id="IPR000740">
    <property type="entry name" value="GrpE"/>
</dbReference>
<evidence type="ECO:0000256" key="1">
    <source>
        <dbReference type="ARBA" id="ARBA00009054"/>
    </source>
</evidence>
<dbReference type="Pfam" id="PF01025">
    <property type="entry name" value="GrpE"/>
    <property type="match status" value="1"/>
</dbReference>
<dbReference type="PRINTS" id="PR00773">
    <property type="entry name" value="GRPEPROTEIN"/>
</dbReference>
<comment type="subunit">
    <text evidence="3">Homodimer.</text>
</comment>
<evidence type="ECO:0000256" key="6">
    <source>
        <dbReference type="SAM" id="Coils"/>
    </source>
</evidence>
<sequence>MTKRRSGGAEEVVEETTSESPPPETEDVEESTEDSEVDAPKSDASGSDDAAEGAPADAAEGTEEAENVADDLAENKADEKIDDKADDVADVVSDDTTEDAVEDEAAAADGDDSDVDFMGDAADEVDKRVSELTTDLQRLQAEYVNYKKRVDRDRELVSQNATYKVLTPIVEVLDTIDRAREHGEVEGGFKAVADQLEKIVTNLGLKKFGEPGDVFDPNRHEALSHMGTDPEVEETSVKLVAKAGYMIGDRVVRAAQVLVVDPE</sequence>
<organism evidence="8 9">
    <name type="scientific">Nocardioides luteus</name>
    <dbReference type="NCBI Taxonomy" id="1844"/>
    <lineage>
        <taxon>Bacteria</taxon>
        <taxon>Bacillati</taxon>
        <taxon>Actinomycetota</taxon>
        <taxon>Actinomycetes</taxon>
        <taxon>Propionibacteriales</taxon>
        <taxon>Nocardioidaceae</taxon>
        <taxon>Nocardioides</taxon>
    </lineage>
</organism>
<feature type="coiled-coil region" evidence="6">
    <location>
        <begin position="122"/>
        <end position="156"/>
    </location>
</feature>
<proteinExistence type="inferred from homology"/>
<evidence type="ECO:0000256" key="3">
    <source>
        <dbReference type="HAMAP-Rule" id="MF_01151"/>
    </source>
</evidence>
<comment type="similarity">
    <text evidence="1 3 5">Belongs to the GrpE family.</text>
</comment>